<keyword evidence="5 7" id="KW-0472">Membrane</keyword>
<evidence type="ECO:0000256" key="3">
    <source>
        <dbReference type="ARBA" id="ARBA00022692"/>
    </source>
</evidence>
<feature type="transmembrane region" description="Helical" evidence="7">
    <location>
        <begin position="29"/>
        <end position="46"/>
    </location>
</feature>
<feature type="transmembrane region" description="Helical" evidence="7">
    <location>
        <begin position="211"/>
        <end position="229"/>
    </location>
</feature>
<dbReference type="PANTHER" id="PTHR43495:SF5">
    <property type="entry name" value="GAMMA-AMINOBUTYRIC ACID PERMEASE"/>
    <property type="match status" value="1"/>
</dbReference>
<dbReference type="EMBL" id="MJMN01000015">
    <property type="protein sequence ID" value="OMG86347.1"/>
    <property type="molecule type" value="Genomic_DNA"/>
</dbReference>
<evidence type="ECO:0000256" key="6">
    <source>
        <dbReference type="SAM" id="MobiDB-lite"/>
    </source>
</evidence>
<proteinExistence type="predicted"/>
<keyword evidence="3 7" id="KW-0812">Transmembrane</keyword>
<feature type="transmembrane region" description="Helical" evidence="7">
    <location>
        <begin position="345"/>
        <end position="365"/>
    </location>
</feature>
<feature type="transmembrane region" description="Helical" evidence="7">
    <location>
        <begin position="250"/>
        <end position="271"/>
    </location>
</feature>
<feature type="compositionally biased region" description="Basic and acidic residues" evidence="6">
    <location>
        <begin position="1"/>
        <end position="10"/>
    </location>
</feature>
<name>A0A1R1JSP5_ALCXX</name>
<evidence type="ECO:0000313" key="10">
    <source>
        <dbReference type="Proteomes" id="UP000187251"/>
    </source>
</evidence>
<evidence type="ECO:0000256" key="5">
    <source>
        <dbReference type="ARBA" id="ARBA00023136"/>
    </source>
</evidence>
<dbReference type="Proteomes" id="UP000187251">
    <property type="component" value="Unassembled WGS sequence"/>
</dbReference>
<evidence type="ECO:0000256" key="7">
    <source>
        <dbReference type="SAM" id="Phobius"/>
    </source>
</evidence>
<dbReference type="AlphaFoldDB" id="A0A1R1JSP5"/>
<feature type="region of interest" description="Disordered" evidence="6">
    <location>
        <begin position="1"/>
        <end position="22"/>
    </location>
</feature>
<reference evidence="9 10" key="1">
    <citation type="submission" date="2016-09" db="EMBL/GenBank/DDBJ databases">
        <title>Phylogenomics of Achromobacter.</title>
        <authorList>
            <person name="Jeukens J."/>
            <person name="Freschi L."/>
            <person name="Vincent A.T."/>
            <person name="Emond-Rheault J.-G."/>
            <person name="Kukavica-Ibrulj I."/>
            <person name="Charette S.J."/>
            <person name="Levesque R.C."/>
        </authorList>
    </citation>
    <scope>NUCLEOTIDE SEQUENCE [LARGE SCALE GENOMIC DNA]</scope>
    <source>
        <strain evidence="9 10">AUS488</strain>
    </source>
</reference>
<comment type="caution">
    <text evidence="9">The sequence shown here is derived from an EMBL/GenBank/DDBJ whole genome shotgun (WGS) entry which is preliminary data.</text>
</comment>
<dbReference type="RefSeq" id="WP_076412282.1">
    <property type="nucleotide sequence ID" value="NZ_AP028040.1"/>
</dbReference>
<feature type="domain" description="Amino acid permease/ SLC12A" evidence="8">
    <location>
        <begin position="28"/>
        <end position="440"/>
    </location>
</feature>
<feature type="transmembrane region" description="Helical" evidence="7">
    <location>
        <begin position="167"/>
        <end position="191"/>
    </location>
</feature>
<dbReference type="PIRSF" id="PIRSF006060">
    <property type="entry name" value="AA_transporter"/>
    <property type="match status" value="1"/>
</dbReference>
<keyword evidence="2" id="KW-0813">Transport</keyword>
<evidence type="ECO:0000256" key="4">
    <source>
        <dbReference type="ARBA" id="ARBA00022989"/>
    </source>
</evidence>
<dbReference type="InterPro" id="IPR004841">
    <property type="entry name" value="AA-permease/SLC12A_dom"/>
</dbReference>
<evidence type="ECO:0000259" key="8">
    <source>
        <dbReference type="Pfam" id="PF00324"/>
    </source>
</evidence>
<protein>
    <submittedName>
        <fullName evidence="9">GABA permease</fullName>
    </submittedName>
</protein>
<dbReference type="Gene3D" id="1.20.1740.10">
    <property type="entry name" value="Amino acid/polyamine transporter I"/>
    <property type="match status" value="1"/>
</dbReference>
<evidence type="ECO:0000256" key="1">
    <source>
        <dbReference type="ARBA" id="ARBA00004141"/>
    </source>
</evidence>
<dbReference type="GO" id="GO:0016020">
    <property type="term" value="C:membrane"/>
    <property type="evidence" value="ECO:0007669"/>
    <property type="project" value="UniProtKB-SubCell"/>
</dbReference>
<keyword evidence="4 7" id="KW-1133">Transmembrane helix</keyword>
<evidence type="ECO:0000256" key="2">
    <source>
        <dbReference type="ARBA" id="ARBA00022448"/>
    </source>
</evidence>
<feature type="transmembrane region" description="Helical" evidence="7">
    <location>
        <begin position="136"/>
        <end position="155"/>
    </location>
</feature>
<feature type="transmembrane region" description="Helical" evidence="7">
    <location>
        <begin position="413"/>
        <end position="435"/>
    </location>
</feature>
<organism evidence="9 10">
    <name type="scientific">Alcaligenes xylosoxydans xylosoxydans</name>
    <name type="common">Achromobacter xylosoxidans</name>
    <dbReference type="NCBI Taxonomy" id="85698"/>
    <lineage>
        <taxon>Bacteria</taxon>
        <taxon>Pseudomonadati</taxon>
        <taxon>Pseudomonadota</taxon>
        <taxon>Betaproteobacteria</taxon>
        <taxon>Burkholderiales</taxon>
        <taxon>Alcaligenaceae</taxon>
        <taxon>Achromobacter</taxon>
    </lineage>
</organism>
<accession>A0A1R1JSP5</accession>
<gene>
    <name evidence="9" type="ORF">BIZ92_26125</name>
</gene>
<feature type="transmembrane region" description="Helical" evidence="7">
    <location>
        <begin position="447"/>
        <end position="467"/>
    </location>
</feature>
<dbReference type="OrthoDB" id="5442866at2"/>
<evidence type="ECO:0000313" key="9">
    <source>
        <dbReference type="EMBL" id="OMG86347.1"/>
    </source>
</evidence>
<dbReference type="Pfam" id="PF00324">
    <property type="entry name" value="AA_permease"/>
    <property type="match status" value="1"/>
</dbReference>
<sequence>MAPAHPERRRQLANTPNTELKGGLKSRHLTMMSIAGVIGAALFVGSGKQIALAGPAVILAYVGGGILVILAMRMLGEMAVAQPDTGSFSTYADRAIGRWAGFTIGWLYWYFWALLMGWEAYVAGQILHGWFPLVPAWGYALLVTVSLLVVNFLNVRNYGEFEFWFALVKVVAIVLFLVMGSLALAHLWPWGDANGWNHLTSQGFMPNGPKSVVVALLGVMFAFIGAEIVTVAAAESADPGREIIKTTRSVVWRICLFYVGSIFIVVCLVPYNAPGLTEPTQGTYNVALDALGIPHAQLIVNFIVLTSVCSCFNSALYTASRMLYSLARRGDAHRIMQITGRKTGTPYVGVLISSLFAFAAVWMMATSKMDVYDVLMQATGTIALFVYLAIAFSQLRMRQRLQARGVRLEFKMWLFPWLTYAVIVCIIAALITMVIEGTYRNEVVYTSILAGVIVAMGIVAQVFGIGARARADTELAPAGAE</sequence>
<dbReference type="PANTHER" id="PTHR43495">
    <property type="entry name" value="GABA PERMEASE"/>
    <property type="match status" value="1"/>
</dbReference>
<feature type="transmembrane region" description="Helical" evidence="7">
    <location>
        <begin position="298"/>
        <end position="324"/>
    </location>
</feature>
<feature type="transmembrane region" description="Helical" evidence="7">
    <location>
        <begin position="96"/>
        <end position="116"/>
    </location>
</feature>
<dbReference type="FunFam" id="1.20.1740.10:FF:000001">
    <property type="entry name" value="Amino acid permease"/>
    <property type="match status" value="1"/>
</dbReference>
<comment type="subcellular location">
    <subcellularLocation>
        <location evidence="1">Membrane</location>
        <topology evidence="1">Multi-pass membrane protein</topology>
    </subcellularLocation>
</comment>
<dbReference type="GO" id="GO:0055085">
    <property type="term" value="P:transmembrane transport"/>
    <property type="evidence" value="ECO:0007669"/>
    <property type="project" value="InterPro"/>
</dbReference>
<feature type="transmembrane region" description="Helical" evidence="7">
    <location>
        <begin position="371"/>
        <end position="392"/>
    </location>
</feature>
<feature type="transmembrane region" description="Helical" evidence="7">
    <location>
        <begin position="52"/>
        <end position="75"/>
    </location>
</feature>